<dbReference type="Pfam" id="PF00768">
    <property type="entry name" value="Peptidase_S11"/>
    <property type="match status" value="1"/>
</dbReference>
<feature type="binding site" evidence="8">
    <location>
        <position position="227"/>
    </location>
    <ligand>
        <name>substrate</name>
    </ligand>
</feature>
<dbReference type="GO" id="GO:0009002">
    <property type="term" value="F:serine-type D-Ala-D-Ala carboxypeptidase activity"/>
    <property type="evidence" value="ECO:0007669"/>
    <property type="project" value="InterPro"/>
</dbReference>
<feature type="domain" description="Peptidase S11 D-alanyl-D-alanine carboxypeptidase A N-terminal" evidence="10">
    <location>
        <begin position="33"/>
        <end position="257"/>
    </location>
</feature>
<feature type="active site" description="Acyl-ester intermediate" evidence="7">
    <location>
        <position position="63"/>
    </location>
</feature>
<proteinExistence type="inferred from homology"/>
<organism evidence="11 12">
    <name type="scientific">Alteribacillus iranensis</name>
    <dbReference type="NCBI Taxonomy" id="930128"/>
    <lineage>
        <taxon>Bacteria</taxon>
        <taxon>Bacillati</taxon>
        <taxon>Bacillota</taxon>
        <taxon>Bacilli</taxon>
        <taxon>Bacillales</taxon>
        <taxon>Bacillaceae</taxon>
        <taxon>Alteribacillus</taxon>
    </lineage>
</organism>
<evidence type="ECO:0000256" key="9">
    <source>
        <dbReference type="RuleBase" id="RU004016"/>
    </source>
</evidence>
<reference evidence="11 12" key="1">
    <citation type="submission" date="2016-10" db="EMBL/GenBank/DDBJ databases">
        <authorList>
            <person name="de Groot N.N."/>
        </authorList>
    </citation>
    <scope>NUCLEOTIDE SEQUENCE [LARGE SCALE GENOMIC DNA]</scope>
    <source>
        <strain evidence="11 12">DSM 23995</strain>
    </source>
</reference>
<keyword evidence="11" id="KW-0645">Protease</keyword>
<dbReference type="STRING" id="930128.SAMN05192532_101324"/>
<keyword evidence="3" id="KW-0378">Hydrolase</keyword>
<evidence type="ECO:0000313" key="12">
    <source>
        <dbReference type="Proteomes" id="UP000199516"/>
    </source>
</evidence>
<dbReference type="GO" id="GO:0071555">
    <property type="term" value="P:cell wall organization"/>
    <property type="evidence" value="ECO:0007669"/>
    <property type="project" value="UniProtKB-KW"/>
</dbReference>
<evidence type="ECO:0000256" key="7">
    <source>
        <dbReference type="PIRSR" id="PIRSR618044-1"/>
    </source>
</evidence>
<evidence type="ECO:0000256" key="8">
    <source>
        <dbReference type="PIRSR" id="PIRSR618044-2"/>
    </source>
</evidence>
<keyword evidence="6" id="KW-0961">Cell wall biogenesis/degradation</keyword>
<evidence type="ECO:0000313" key="11">
    <source>
        <dbReference type="EMBL" id="SFE32775.1"/>
    </source>
</evidence>
<evidence type="ECO:0000256" key="2">
    <source>
        <dbReference type="ARBA" id="ARBA00022729"/>
    </source>
</evidence>
<protein>
    <submittedName>
        <fullName evidence="11">D-alanyl-D-alanine carboxypeptidase</fullName>
    </submittedName>
</protein>
<dbReference type="Proteomes" id="UP000199516">
    <property type="component" value="Unassembled WGS sequence"/>
</dbReference>
<dbReference type="Gene3D" id="3.40.710.10">
    <property type="entry name" value="DD-peptidase/beta-lactamase superfamily"/>
    <property type="match status" value="1"/>
</dbReference>
<dbReference type="PANTHER" id="PTHR21581">
    <property type="entry name" value="D-ALANYL-D-ALANINE CARBOXYPEPTIDASE"/>
    <property type="match status" value="1"/>
</dbReference>
<dbReference type="SUPFAM" id="SSF56601">
    <property type="entry name" value="beta-lactamase/transpeptidase-like"/>
    <property type="match status" value="1"/>
</dbReference>
<dbReference type="PANTHER" id="PTHR21581:SF33">
    <property type="entry name" value="D-ALANYL-D-ALANINE CARBOXYPEPTIDASE DACB"/>
    <property type="match status" value="1"/>
</dbReference>
<keyword evidence="11" id="KW-0121">Carboxypeptidase</keyword>
<keyword evidence="2" id="KW-0732">Signal</keyword>
<evidence type="ECO:0000256" key="4">
    <source>
        <dbReference type="ARBA" id="ARBA00022960"/>
    </source>
</evidence>
<evidence type="ECO:0000256" key="6">
    <source>
        <dbReference type="ARBA" id="ARBA00023316"/>
    </source>
</evidence>
<keyword evidence="12" id="KW-1185">Reference proteome</keyword>
<dbReference type="InterPro" id="IPR012338">
    <property type="entry name" value="Beta-lactam/transpept-like"/>
</dbReference>
<evidence type="ECO:0000256" key="3">
    <source>
        <dbReference type="ARBA" id="ARBA00022801"/>
    </source>
</evidence>
<gene>
    <name evidence="11" type="ORF">SAMN05192532_101324</name>
</gene>
<dbReference type="AlphaFoldDB" id="A0A1I1ZM96"/>
<evidence type="ECO:0000256" key="1">
    <source>
        <dbReference type="ARBA" id="ARBA00007164"/>
    </source>
</evidence>
<evidence type="ECO:0000259" key="10">
    <source>
        <dbReference type="Pfam" id="PF00768"/>
    </source>
</evidence>
<dbReference type="InterPro" id="IPR018044">
    <property type="entry name" value="Peptidase_S11"/>
</dbReference>
<dbReference type="GO" id="GO:0009252">
    <property type="term" value="P:peptidoglycan biosynthetic process"/>
    <property type="evidence" value="ECO:0007669"/>
    <property type="project" value="UniProtKB-KW"/>
</dbReference>
<keyword evidence="5" id="KW-0573">Peptidoglycan synthesis</keyword>
<dbReference type="RefSeq" id="WP_245757773.1">
    <property type="nucleotide sequence ID" value="NZ_FONT01000001.1"/>
</dbReference>
<name>A0A1I1ZM96_9BACI</name>
<dbReference type="PRINTS" id="PR00725">
    <property type="entry name" value="DADACBPTASE1"/>
</dbReference>
<keyword evidence="4" id="KW-0133">Cell shape</keyword>
<feature type="active site" evidence="7">
    <location>
        <position position="118"/>
    </location>
</feature>
<comment type="similarity">
    <text evidence="1 9">Belongs to the peptidase S11 family.</text>
</comment>
<dbReference type="GO" id="GO:0006508">
    <property type="term" value="P:proteolysis"/>
    <property type="evidence" value="ECO:0007669"/>
    <property type="project" value="InterPro"/>
</dbReference>
<accession>A0A1I1ZM96</accession>
<sequence length="376" mass="42361">MKKITCMIIYLSAVLVVLPVIEVYANHQDDTVHISGRSGVLIEQESGRVLYGKEEHEQRKIASITKIMTAILAIESGKWRETVEVSTRAAGVEGSSLYLRPGEHISLENLTYGLMMRSGNDAAVAIAEHVGGSVEGFTYLMNEKAKEIGMKNSQFTNPHGLDDGDNHYSTAYDMALLMQYAMSNDTFNEVSKTERYRAPQEGEDWDRIWSNKNKLLTSLYEYCIGGKTGYTKSAGRTLVSAAEKGDMTLIAVTLDAPSDWDDHISMYEWAFSSFHMKQIAEEEEEITMNEVEQGTFYLPEDFRYPLSSDEKLTRKLSIKRSLIDGHDEKTIAGKITWLLEDEVAHEMSVIFERDSNTNEGIIRKIGNLFRSWTGGD</sequence>
<feature type="active site" description="Proton acceptor" evidence="7">
    <location>
        <position position="66"/>
    </location>
</feature>
<evidence type="ECO:0000256" key="5">
    <source>
        <dbReference type="ARBA" id="ARBA00022984"/>
    </source>
</evidence>
<dbReference type="GO" id="GO:0008360">
    <property type="term" value="P:regulation of cell shape"/>
    <property type="evidence" value="ECO:0007669"/>
    <property type="project" value="UniProtKB-KW"/>
</dbReference>
<dbReference type="InterPro" id="IPR001967">
    <property type="entry name" value="Peptidase_S11_N"/>
</dbReference>
<dbReference type="EMBL" id="FONT01000001">
    <property type="protein sequence ID" value="SFE32775.1"/>
    <property type="molecule type" value="Genomic_DNA"/>
</dbReference>